<protein>
    <recommendedName>
        <fullName evidence="8">Type II methyltransferase</fullName>
        <ecNumber evidence="8">2.1.1.113</ecNumber>
    </recommendedName>
    <alternativeName>
        <fullName evidence="8">N-4 cytosine-specific methyltransferase</fullName>
    </alternativeName>
</protein>
<evidence type="ECO:0000256" key="2">
    <source>
        <dbReference type="ARBA" id="ARBA00022603"/>
    </source>
</evidence>
<dbReference type="REBASE" id="364679">
    <property type="entry name" value="M.AarMKD1ORF3153P"/>
</dbReference>
<evidence type="ECO:0000259" key="9">
    <source>
        <dbReference type="Pfam" id="PF01555"/>
    </source>
</evidence>
<keyword evidence="2 8" id="KW-0489">Methyltransferase</keyword>
<evidence type="ECO:0000313" key="11">
    <source>
        <dbReference type="Proteomes" id="UP000321408"/>
    </source>
</evidence>
<evidence type="ECO:0000256" key="1">
    <source>
        <dbReference type="ARBA" id="ARBA00010203"/>
    </source>
</evidence>
<keyword evidence="3" id="KW-0808">Transferase</keyword>
<evidence type="ECO:0000256" key="6">
    <source>
        <dbReference type="ARBA" id="ARBA00023125"/>
    </source>
</evidence>
<dbReference type="GO" id="GO:0032259">
    <property type="term" value="P:methylation"/>
    <property type="evidence" value="ECO:0007669"/>
    <property type="project" value="UniProtKB-KW"/>
</dbReference>
<keyword evidence="4 8" id="KW-0949">S-adenosyl-L-methionine</keyword>
<gene>
    <name evidence="10" type="ORF">DSAG12_03153</name>
</gene>
<organism evidence="10 11">
    <name type="scientific">Promethearchaeum syntrophicum</name>
    <dbReference type="NCBI Taxonomy" id="2594042"/>
    <lineage>
        <taxon>Archaea</taxon>
        <taxon>Promethearchaeati</taxon>
        <taxon>Promethearchaeota</taxon>
        <taxon>Promethearchaeia</taxon>
        <taxon>Promethearchaeales</taxon>
        <taxon>Promethearchaeaceae</taxon>
        <taxon>Promethearchaeum</taxon>
    </lineage>
</organism>
<sequence length="267" mass="30998">MLEKVMNTIICDDNLKILNKFPPNCVDLTITSPPYDKLRDYDGFKFDFENLAKELYRVSKKGGILVWIIGDATIKGSETGSSFRQALFFKEIGFKLHDTMIYKKSGFANPSKNRYHQIFEYMFVFSKGKPKTFNPIKDKPNKTQYNFSKKRRNKDGTMTHQNDKSRIEVQPFGMRFNIWRYVTGRGNTTKDAIAFEHPALFPEKLVQDHILSWSNEGDIVLDPMNGAGTTTKMAYLLNRKYIGIDISEKYCDIARKRLEIAKKTRIK</sequence>
<dbReference type="InterPro" id="IPR017985">
    <property type="entry name" value="MeTrfase_CN4_CS"/>
</dbReference>
<evidence type="ECO:0000256" key="7">
    <source>
        <dbReference type="ARBA" id="ARBA00049120"/>
    </source>
</evidence>
<reference evidence="10 11" key="2">
    <citation type="journal article" date="2024" name="Int. J. Syst. Evol. Microbiol.">
        <title>Promethearchaeum syntrophicum gen. nov., sp. nov., an anaerobic, obligately syntrophic archaeon, the first isolate of the lineage 'Asgard' archaea, and proposal of the new archaeal phylum Promethearchaeota phyl. nov. and kingdom Promethearchaeati regn. nov.</title>
        <authorList>
            <person name="Imachi H."/>
            <person name="Nobu M.K."/>
            <person name="Kato S."/>
            <person name="Takaki Y."/>
            <person name="Miyazaki M."/>
            <person name="Miyata M."/>
            <person name="Ogawara M."/>
            <person name="Saito Y."/>
            <person name="Sakai S."/>
            <person name="Tahara Y.O."/>
            <person name="Takano Y."/>
            <person name="Tasumi E."/>
            <person name="Uematsu K."/>
            <person name="Yoshimura T."/>
            <person name="Itoh T."/>
            <person name="Ohkuma M."/>
            <person name="Takai K."/>
        </authorList>
    </citation>
    <scope>NUCLEOTIDE SEQUENCE [LARGE SCALE GENOMIC DNA]</scope>
    <source>
        <strain evidence="10 11">MK-D1</strain>
    </source>
</reference>
<evidence type="ECO:0000256" key="8">
    <source>
        <dbReference type="RuleBase" id="RU362026"/>
    </source>
</evidence>
<dbReference type="RefSeq" id="WP_147664215.1">
    <property type="nucleotide sequence ID" value="NZ_CP042905.2"/>
</dbReference>
<dbReference type="Pfam" id="PF01555">
    <property type="entry name" value="N6_N4_Mtase"/>
    <property type="match status" value="1"/>
</dbReference>
<dbReference type="GO" id="GO:0003677">
    <property type="term" value="F:DNA binding"/>
    <property type="evidence" value="ECO:0007669"/>
    <property type="project" value="UniProtKB-KW"/>
</dbReference>
<dbReference type="PANTHER" id="PTHR13370">
    <property type="entry name" value="RNA METHYLASE-RELATED"/>
    <property type="match status" value="1"/>
</dbReference>
<dbReference type="Proteomes" id="UP000321408">
    <property type="component" value="Chromosome"/>
</dbReference>
<evidence type="ECO:0000256" key="5">
    <source>
        <dbReference type="ARBA" id="ARBA00022747"/>
    </source>
</evidence>
<dbReference type="KEGG" id="psyt:DSAG12_03153"/>
<dbReference type="InterPro" id="IPR002941">
    <property type="entry name" value="DNA_methylase_N4/N6"/>
</dbReference>
<dbReference type="GO" id="GO:0009307">
    <property type="term" value="P:DNA restriction-modification system"/>
    <property type="evidence" value="ECO:0007669"/>
    <property type="project" value="UniProtKB-KW"/>
</dbReference>
<keyword evidence="6" id="KW-0238">DNA-binding</keyword>
<accession>A0A5B9DEW0</accession>
<dbReference type="Gene3D" id="3.40.50.150">
    <property type="entry name" value="Vaccinia Virus protein VP39"/>
    <property type="match status" value="1"/>
</dbReference>
<reference evidence="10 11" key="1">
    <citation type="journal article" date="2020" name="Nature">
        <title>Isolation of an archaeon at the prokaryote-eukaryote interface.</title>
        <authorList>
            <person name="Imachi H."/>
            <person name="Nobu M.K."/>
            <person name="Nakahara N."/>
            <person name="Morono Y."/>
            <person name="Ogawara M."/>
            <person name="Takaki Y."/>
            <person name="Takano Y."/>
            <person name="Uematsu K."/>
            <person name="Ikuta T."/>
            <person name="Ito M."/>
            <person name="Matsui Y."/>
            <person name="Miyazaki M."/>
            <person name="Murata K."/>
            <person name="Saito Y."/>
            <person name="Sakai S."/>
            <person name="Song C."/>
            <person name="Tasumi E."/>
            <person name="Yamanaka Y."/>
            <person name="Yamaguchi T."/>
            <person name="Kamagata Y."/>
            <person name="Tamaki H."/>
            <person name="Takai K."/>
        </authorList>
    </citation>
    <scope>NUCLEOTIDE SEQUENCE [LARGE SCALE GENOMIC DNA]</scope>
    <source>
        <strain evidence="10 11">MK-D1</strain>
    </source>
</reference>
<evidence type="ECO:0000256" key="3">
    <source>
        <dbReference type="ARBA" id="ARBA00022679"/>
    </source>
</evidence>
<dbReference type="GO" id="GO:0008170">
    <property type="term" value="F:N-methyltransferase activity"/>
    <property type="evidence" value="ECO:0007669"/>
    <property type="project" value="InterPro"/>
</dbReference>
<dbReference type="PRINTS" id="PR00508">
    <property type="entry name" value="S21N4MTFRASE"/>
</dbReference>
<name>A0A5B9DEW0_9ARCH</name>
<evidence type="ECO:0000256" key="4">
    <source>
        <dbReference type="ARBA" id="ARBA00022691"/>
    </source>
</evidence>
<dbReference type="InterPro" id="IPR029063">
    <property type="entry name" value="SAM-dependent_MTases_sf"/>
</dbReference>
<dbReference type="EC" id="2.1.1.113" evidence="8"/>
<dbReference type="GO" id="GO:0015667">
    <property type="term" value="F:site-specific DNA-methyltransferase (cytosine-N4-specific) activity"/>
    <property type="evidence" value="ECO:0007669"/>
    <property type="project" value="UniProtKB-EC"/>
</dbReference>
<dbReference type="GeneID" id="41331122"/>
<keyword evidence="11" id="KW-1185">Reference proteome</keyword>
<feature type="domain" description="DNA methylase N-4/N-6" evidence="9">
    <location>
        <begin position="26"/>
        <end position="255"/>
    </location>
</feature>
<keyword evidence="5 8" id="KW-0680">Restriction system</keyword>
<evidence type="ECO:0000313" key="10">
    <source>
        <dbReference type="EMBL" id="QEE17320.1"/>
    </source>
</evidence>
<dbReference type="PROSITE" id="PS00093">
    <property type="entry name" value="N4_MTASE"/>
    <property type="match status" value="1"/>
</dbReference>
<dbReference type="GO" id="GO:0005737">
    <property type="term" value="C:cytoplasm"/>
    <property type="evidence" value="ECO:0007669"/>
    <property type="project" value="TreeGrafter"/>
</dbReference>
<dbReference type="EMBL" id="CP042905">
    <property type="protein sequence ID" value="QEE17320.1"/>
    <property type="molecule type" value="Genomic_DNA"/>
</dbReference>
<comment type="catalytic activity">
    <reaction evidence="7 8">
        <text>a 2'-deoxycytidine in DNA + S-adenosyl-L-methionine = an N(4)-methyl-2'-deoxycytidine in DNA + S-adenosyl-L-homocysteine + H(+)</text>
        <dbReference type="Rhea" id="RHEA:16857"/>
        <dbReference type="Rhea" id="RHEA-COMP:11369"/>
        <dbReference type="Rhea" id="RHEA-COMP:13674"/>
        <dbReference type="ChEBI" id="CHEBI:15378"/>
        <dbReference type="ChEBI" id="CHEBI:57856"/>
        <dbReference type="ChEBI" id="CHEBI:59789"/>
        <dbReference type="ChEBI" id="CHEBI:85452"/>
        <dbReference type="ChEBI" id="CHEBI:137933"/>
        <dbReference type="EC" id="2.1.1.113"/>
    </reaction>
</comment>
<dbReference type="PANTHER" id="PTHR13370:SF3">
    <property type="entry name" value="TRNA (GUANINE(10)-N2)-METHYLTRANSFERASE HOMOLOG"/>
    <property type="match status" value="1"/>
</dbReference>
<dbReference type="SUPFAM" id="SSF53335">
    <property type="entry name" value="S-adenosyl-L-methionine-dependent methyltransferases"/>
    <property type="match status" value="1"/>
</dbReference>
<proteinExistence type="inferred from homology"/>
<dbReference type="OrthoDB" id="38200at2157"/>
<dbReference type="InterPro" id="IPR001091">
    <property type="entry name" value="RM_Methyltransferase"/>
</dbReference>
<dbReference type="AlphaFoldDB" id="A0A5B9DEW0"/>
<comment type="similarity">
    <text evidence="1">Belongs to the N(4)/N(6)-methyltransferase family. N(4) subfamily.</text>
</comment>